<name>S3IZL6_9ENTR</name>
<gene>
    <name evidence="1" type="ORF">HMPREF0201_00994</name>
</gene>
<protein>
    <submittedName>
        <fullName evidence="1">Uncharacterized protein</fullName>
    </submittedName>
</protein>
<dbReference type="HOGENOM" id="CLU_2970996_0_0_6"/>
<dbReference type="EMBL" id="ATDT01000006">
    <property type="protein sequence ID" value="EPF18400.1"/>
    <property type="molecule type" value="Genomic_DNA"/>
</dbReference>
<evidence type="ECO:0000313" key="1">
    <source>
        <dbReference type="EMBL" id="EPF18400.1"/>
    </source>
</evidence>
<reference evidence="1 2" key="1">
    <citation type="submission" date="2013-04" db="EMBL/GenBank/DDBJ databases">
        <authorList>
            <person name="Weinstock G."/>
            <person name="Sodergren E."/>
            <person name="Lobos E.A."/>
            <person name="Fulton L."/>
            <person name="Fulton R."/>
            <person name="Courtney L."/>
            <person name="Fronick C."/>
            <person name="O'Laughlin M."/>
            <person name="Godfrey J."/>
            <person name="Wilson R.M."/>
            <person name="Miner T."/>
            <person name="Farmer C."/>
            <person name="Delehaunty K."/>
            <person name="Cordes M."/>
            <person name="Minx P."/>
            <person name="Tomlinson C."/>
            <person name="Chen J."/>
            <person name="Wollam A."/>
            <person name="Pepin K.H."/>
            <person name="Palsikar V.B."/>
            <person name="Zhang X."/>
            <person name="Suruliraj S."/>
            <person name="Perna N.T."/>
            <person name="Plunkett G."/>
            <person name="Warren W."/>
            <person name="Mitreva M."/>
            <person name="Mardis E.R."/>
            <person name="Wilson R.K."/>
        </authorList>
    </citation>
    <scope>NUCLEOTIDE SEQUENCE [LARGE SCALE GENOMIC DNA]</scope>
    <source>
        <strain evidence="1 2">DSM 4568</strain>
    </source>
</reference>
<evidence type="ECO:0000313" key="2">
    <source>
        <dbReference type="Proteomes" id="UP000014585"/>
    </source>
</evidence>
<proteinExistence type="predicted"/>
<sequence>MVVLLINRIKLLILSRINLKSTADFFHFTIDDFNSNKFFNSLIVSGYFYDLDCRGVVS</sequence>
<accession>S3IZL6</accession>
<comment type="caution">
    <text evidence="1">The sequence shown here is derived from an EMBL/GenBank/DDBJ whole genome shotgun (WGS) entry which is preliminary data.</text>
</comment>
<dbReference type="Proteomes" id="UP000014585">
    <property type="component" value="Unassembled WGS sequence"/>
</dbReference>
<organism evidence="1 2">
    <name type="scientific">Cedecea davisae DSM 4568</name>
    <dbReference type="NCBI Taxonomy" id="566551"/>
    <lineage>
        <taxon>Bacteria</taxon>
        <taxon>Pseudomonadati</taxon>
        <taxon>Pseudomonadota</taxon>
        <taxon>Gammaproteobacteria</taxon>
        <taxon>Enterobacterales</taxon>
        <taxon>Enterobacteriaceae</taxon>
        <taxon>Cedecea</taxon>
    </lineage>
</organism>
<dbReference type="AlphaFoldDB" id="S3IZL6"/>
<dbReference type="STRING" id="566551.HMPREF0201_00994"/>